<dbReference type="InParanoid" id="A0A0C3DXF3"/>
<name>A0A0C3DXF3_9AGAM</name>
<feature type="non-terminal residue" evidence="1">
    <location>
        <position position="1"/>
    </location>
</feature>
<dbReference type="AlphaFoldDB" id="A0A0C3DXF3"/>
<protein>
    <submittedName>
        <fullName evidence="1">Uncharacterized protein</fullName>
    </submittedName>
</protein>
<dbReference type="EMBL" id="KN822058">
    <property type="protein sequence ID" value="KIM60854.1"/>
    <property type="molecule type" value="Genomic_DNA"/>
</dbReference>
<evidence type="ECO:0000313" key="1">
    <source>
        <dbReference type="EMBL" id="KIM60854.1"/>
    </source>
</evidence>
<dbReference type="OrthoDB" id="2678783at2759"/>
<dbReference type="HOGENOM" id="CLU_1622994_0_0_1"/>
<accession>A0A0C3DXF3</accession>
<proteinExistence type="predicted"/>
<reference evidence="2" key="2">
    <citation type="submission" date="2015-01" db="EMBL/GenBank/DDBJ databases">
        <title>Evolutionary Origins and Diversification of the Mycorrhizal Mutualists.</title>
        <authorList>
            <consortium name="DOE Joint Genome Institute"/>
            <consortium name="Mycorrhizal Genomics Consortium"/>
            <person name="Kohler A."/>
            <person name="Kuo A."/>
            <person name="Nagy L.G."/>
            <person name="Floudas D."/>
            <person name="Copeland A."/>
            <person name="Barry K.W."/>
            <person name="Cichocki N."/>
            <person name="Veneault-Fourrey C."/>
            <person name="LaButti K."/>
            <person name="Lindquist E.A."/>
            <person name="Lipzen A."/>
            <person name="Lundell T."/>
            <person name="Morin E."/>
            <person name="Murat C."/>
            <person name="Riley R."/>
            <person name="Ohm R."/>
            <person name="Sun H."/>
            <person name="Tunlid A."/>
            <person name="Henrissat B."/>
            <person name="Grigoriev I.V."/>
            <person name="Hibbett D.S."/>
            <person name="Martin F."/>
        </authorList>
    </citation>
    <scope>NUCLEOTIDE SEQUENCE [LARGE SCALE GENOMIC DNA]</scope>
    <source>
        <strain evidence="2">Foug A</strain>
    </source>
</reference>
<keyword evidence="2" id="KW-1185">Reference proteome</keyword>
<gene>
    <name evidence="1" type="ORF">SCLCIDRAFT_123415</name>
</gene>
<reference evidence="1 2" key="1">
    <citation type="submission" date="2014-04" db="EMBL/GenBank/DDBJ databases">
        <authorList>
            <consortium name="DOE Joint Genome Institute"/>
            <person name="Kuo A."/>
            <person name="Kohler A."/>
            <person name="Nagy L.G."/>
            <person name="Floudas D."/>
            <person name="Copeland A."/>
            <person name="Barry K.W."/>
            <person name="Cichocki N."/>
            <person name="Veneault-Fourrey C."/>
            <person name="LaButti K."/>
            <person name="Lindquist E.A."/>
            <person name="Lipzen A."/>
            <person name="Lundell T."/>
            <person name="Morin E."/>
            <person name="Murat C."/>
            <person name="Sun H."/>
            <person name="Tunlid A."/>
            <person name="Henrissat B."/>
            <person name="Grigoriev I.V."/>
            <person name="Hibbett D.S."/>
            <person name="Martin F."/>
            <person name="Nordberg H.P."/>
            <person name="Cantor M.N."/>
            <person name="Hua S.X."/>
        </authorList>
    </citation>
    <scope>NUCLEOTIDE SEQUENCE [LARGE SCALE GENOMIC DNA]</scope>
    <source>
        <strain evidence="1 2">Foug A</strain>
    </source>
</reference>
<dbReference type="Proteomes" id="UP000053989">
    <property type="component" value="Unassembled WGS sequence"/>
</dbReference>
<sequence>SSFVLQLLGHTHLRPCFGCPDILKLNTTALKAHGVKGVLSLCCVAVSCACYLIDHTNVHFQLERALHLIQRGDIDIDDQISTRGKATTKMPLKFNKVTGKELSIALSFSKQNWGSCTHEYFMSINKRDITALKEIISMVSALNTSTLDGISSEDGSCWSAQESL</sequence>
<evidence type="ECO:0000313" key="2">
    <source>
        <dbReference type="Proteomes" id="UP000053989"/>
    </source>
</evidence>
<organism evidence="1 2">
    <name type="scientific">Scleroderma citrinum Foug A</name>
    <dbReference type="NCBI Taxonomy" id="1036808"/>
    <lineage>
        <taxon>Eukaryota</taxon>
        <taxon>Fungi</taxon>
        <taxon>Dikarya</taxon>
        <taxon>Basidiomycota</taxon>
        <taxon>Agaricomycotina</taxon>
        <taxon>Agaricomycetes</taxon>
        <taxon>Agaricomycetidae</taxon>
        <taxon>Boletales</taxon>
        <taxon>Sclerodermatineae</taxon>
        <taxon>Sclerodermataceae</taxon>
        <taxon>Scleroderma</taxon>
    </lineage>
</organism>